<dbReference type="EMBL" id="JU980625">
    <property type="protein sequence ID" value="AFJ69688.1"/>
    <property type="molecule type" value="mRNA"/>
</dbReference>
<dbReference type="AlphaFoldDB" id="I2CS05"/>
<gene>
    <name evidence="1" type="ORF">NGATSA_3042500</name>
</gene>
<reference evidence="1" key="2">
    <citation type="journal article" date="2012" name="Nat. Commun.">
        <title>Draft genome sequence and genetic transformation of the oleaginous alga Nannochloropis gaditana.</title>
        <authorList>
            <person name="Radakovits R."/>
            <person name="Jinkerson R.E."/>
            <person name="Fuerstenberg S.I."/>
            <person name="Tae H."/>
            <person name="Settlage R.E."/>
            <person name="Boore J.L."/>
            <person name="Posewitz M.C."/>
        </authorList>
    </citation>
    <scope>NUCLEOTIDE SEQUENCE</scope>
    <source>
        <strain evidence="1">CCMP526</strain>
    </source>
</reference>
<organism evidence="1">
    <name type="scientific">Nannochloropsis gaditana (strain CCMP526)</name>
    <name type="common">Green microalga</name>
    <name type="synonym">Microchloropsis gaditana</name>
    <dbReference type="NCBI Taxonomy" id="1093141"/>
    <lineage>
        <taxon>Eukaryota</taxon>
        <taxon>Sar</taxon>
        <taxon>Stramenopiles</taxon>
        <taxon>Ochrophyta</taxon>
        <taxon>Eustigmatophyceae</taxon>
        <taxon>Eustigmatales</taxon>
        <taxon>Monodopsidaceae</taxon>
        <taxon>Nannochloropsis</taxon>
    </lineage>
</organism>
<reference evidence="1" key="1">
    <citation type="journal article" date="2012" name="Bioengineered">
        <title>Additional insights into the genome of the oleaginous model alga Nannochloropsis gaditana.</title>
        <authorList>
            <person name="Jinkerson R.E."/>
            <person name="Radakovits R."/>
            <person name="Posewitz M.C."/>
        </authorList>
    </citation>
    <scope>NUCLEOTIDE SEQUENCE</scope>
    <source>
        <strain evidence="1">CCMP526</strain>
    </source>
</reference>
<protein>
    <submittedName>
        <fullName evidence="1">Uncharacterized protein</fullName>
    </submittedName>
</protein>
<sequence length="45" mass="4992">MTRAGDVITVKDDGNRPVYFHRGEPFLVSLSGSGRRLRSREGEDG</sequence>
<proteinExistence type="evidence at transcript level"/>
<accession>I2CS05</accession>
<evidence type="ECO:0000313" key="1">
    <source>
        <dbReference type="EMBL" id="AFJ69688.1"/>
    </source>
</evidence>
<feature type="non-terminal residue" evidence="1">
    <location>
        <position position="45"/>
    </location>
</feature>
<name>I2CS05_NANGC</name>